<name>A0A917SPA1_9RHOB</name>
<gene>
    <name evidence="1" type="ORF">GCM10011534_12820</name>
</gene>
<evidence type="ECO:0008006" key="3">
    <source>
        <dbReference type="Google" id="ProtNLM"/>
    </source>
</evidence>
<dbReference type="Proteomes" id="UP000649829">
    <property type="component" value="Unassembled WGS sequence"/>
</dbReference>
<sequence length="73" mass="8220">MAHASTISNASGLRARFDNFLAGLGRGFNAYVESRSRISQIHQLNALSDDELAKRGIKREEIPAHVFRDLFYI</sequence>
<dbReference type="EMBL" id="BMLF01000001">
    <property type="protein sequence ID" value="GGL92070.1"/>
    <property type="molecule type" value="Genomic_DNA"/>
</dbReference>
<evidence type="ECO:0000313" key="2">
    <source>
        <dbReference type="Proteomes" id="UP000649829"/>
    </source>
</evidence>
<organism evidence="1 2">
    <name type="scientific">Pseudooceanicola nanhaiensis</name>
    <dbReference type="NCBI Taxonomy" id="375761"/>
    <lineage>
        <taxon>Bacteria</taxon>
        <taxon>Pseudomonadati</taxon>
        <taxon>Pseudomonadota</taxon>
        <taxon>Alphaproteobacteria</taxon>
        <taxon>Rhodobacterales</taxon>
        <taxon>Paracoccaceae</taxon>
        <taxon>Pseudooceanicola</taxon>
    </lineage>
</organism>
<reference evidence="1" key="2">
    <citation type="submission" date="2020-09" db="EMBL/GenBank/DDBJ databases">
        <authorList>
            <person name="Sun Q."/>
            <person name="Zhou Y."/>
        </authorList>
    </citation>
    <scope>NUCLEOTIDE SEQUENCE</scope>
    <source>
        <strain evidence="1">CGMCC 1.6293</strain>
    </source>
</reference>
<accession>A0A917SPA1</accession>
<evidence type="ECO:0000313" key="1">
    <source>
        <dbReference type="EMBL" id="GGL92070.1"/>
    </source>
</evidence>
<reference evidence="1" key="1">
    <citation type="journal article" date="2014" name="Int. J. Syst. Evol. Microbiol.">
        <title>Complete genome sequence of Corynebacterium casei LMG S-19264T (=DSM 44701T), isolated from a smear-ripened cheese.</title>
        <authorList>
            <consortium name="US DOE Joint Genome Institute (JGI-PGF)"/>
            <person name="Walter F."/>
            <person name="Albersmeier A."/>
            <person name="Kalinowski J."/>
            <person name="Ruckert C."/>
        </authorList>
    </citation>
    <scope>NUCLEOTIDE SEQUENCE</scope>
    <source>
        <strain evidence="1">CGMCC 1.6293</strain>
    </source>
</reference>
<protein>
    <recommendedName>
        <fullName evidence="3">DUF1127 domain-containing protein</fullName>
    </recommendedName>
</protein>
<dbReference type="RefSeq" id="WP_028286130.1">
    <property type="nucleotide sequence ID" value="NZ_BMLF01000001.1"/>
</dbReference>
<keyword evidence="2" id="KW-1185">Reference proteome</keyword>
<comment type="caution">
    <text evidence="1">The sequence shown here is derived from an EMBL/GenBank/DDBJ whole genome shotgun (WGS) entry which is preliminary data.</text>
</comment>
<proteinExistence type="predicted"/>
<dbReference type="AlphaFoldDB" id="A0A917SPA1"/>